<dbReference type="AlphaFoldDB" id="A0A0L7KMQ0"/>
<reference evidence="2 3" key="1">
    <citation type="journal article" date="2015" name="Genome Biol. Evol.">
        <title>The genome of winter moth (Operophtera brumata) provides a genomic perspective on sexual dimorphism and phenology.</title>
        <authorList>
            <person name="Derks M.F."/>
            <person name="Smit S."/>
            <person name="Salis L."/>
            <person name="Schijlen E."/>
            <person name="Bossers A."/>
            <person name="Mateman C."/>
            <person name="Pijl A.S."/>
            <person name="de Ridder D."/>
            <person name="Groenen M.A."/>
            <person name="Visser M.E."/>
            <person name="Megens H.J."/>
        </authorList>
    </citation>
    <scope>NUCLEOTIDE SEQUENCE [LARGE SCALE GENOMIC DNA]</scope>
    <source>
        <strain evidence="2">WM2013NL</strain>
        <tissue evidence="2">Head and thorax</tissue>
    </source>
</reference>
<feature type="non-terminal residue" evidence="2">
    <location>
        <position position="187"/>
    </location>
</feature>
<proteinExistence type="inferred from homology"/>
<name>A0A0L7KMQ0_OPEBR</name>
<dbReference type="Pfam" id="PF05794">
    <property type="entry name" value="Tcp11"/>
    <property type="match status" value="1"/>
</dbReference>
<dbReference type="GO" id="GO:0007165">
    <property type="term" value="P:signal transduction"/>
    <property type="evidence" value="ECO:0007669"/>
    <property type="project" value="TreeGrafter"/>
</dbReference>
<sequence>MHKAYFDILREQLSEDPPEYKQALVLDTDFIKQQAENSSLDFQKYAAFVIDLMAKLAAPARDDMIKDIAKLTDTVDIFRSILETLEVLKLDLANTLIAMIRPHVQLESVQYERAKFDEMLKVSEDAEGAELDLANTLIVMIQPHVQLESVQCERAKFDEMLKVSEDIYIFRWILETLEVLSWTWPTR</sequence>
<comment type="caution">
    <text evidence="2">The sequence shown here is derived from an EMBL/GenBank/DDBJ whole genome shotgun (WGS) entry which is preliminary data.</text>
</comment>
<comment type="similarity">
    <text evidence="1">Belongs to the TCP11 family.</text>
</comment>
<feature type="non-terminal residue" evidence="2">
    <location>
        <position position="1"/>
    </location>
</feature>
<organism evidence="2 3">
    <name type="scientific">Operophtera brumata</name>
    <name type="common">Winter moth</name>
    <name type="synonym">Phalaena brumata</name>
    <dbReference type="NCBI Taxonomy" id="104452"/>
    <lineage>
        <taxon>Eukaryota</taxon>
        <taxon>Metazoa</taxon>
        <taxon>Ecdysozoa</taxon>
        <taxon>Arthropoda</taxon>
        <taxon>Hexapoda</taxon>
        <taxon>Insecta</taxon>
        <taxon>Pterygota</taxon>
        <taxon>Neoptera</taxon>
        <taxon>Endopterygota</taxon>
        <taxon>Lepidoptera</taxon>
        <taxon>Glossata</taxon>
        <taxon>Ditrysia</taxon>
        <taxon>Geometroidea</taxon>
        <taxon>Geometridae</taxon>
        <taxon>Larentiinae</taxon>
        <taxon>Operophtera</taxon>
    </lineage>
</organism>
<evidence type="ECO:0000256" key="1">
    <source>
        <dbReference type="ARBA" id="ARBA00010954"/>
    </source>
</evidence>
<dbReference type="PANTHER" id="PTHR12832">
    <property type="entry name" value="TESTIS-SPECIFIC PROTEIN PBS13 T-COMPLEX 11"/>
    <property type="match status" value="1"/>
</dbReference>
<dbReference type="Proteomes" id="UP000037510">
    <property type="component" value="Unassembled WGS sequence"/>
</dbReference>
<protein>
    <submittedName>
        <fullName evidence="2">T-complex protein 11-like protein 1</fullName>
    </submittedName>
</protein>
<evidence type="ECO:0000313" key="2">
    <source>
        <dbReference type="EMBL" id="KOB64572.1"/>
    </source>
</evidence>
<evidence type="ECO:0000313" key="3">
    <source>
        <dbReference type="Proteomes" id="UP000037510"/>
    </source>
</evidence>
<dbReference type="EMBL" id="JTDY01008427">
    <property type="protein sequence ID" value="KOB64572.1"/>
    <property type="molecule type" value="Genomic_DNA"/>
</dbReference>
<gene>
    <name evidence="2" type="ORF">OBRU01_23936</name>
</gene>
<dbReference type="InterPro" id="IPR008862">
    <property type="entry name" value="Tcp11"/>
</dbReference>
<keyword evidence="3" id="KW-1185">Reference proteome</keyword>
<dbReference type="STRING" id="104452.A0A0L7KMQ0"/>
<accession>A0A0L7KMQ0</accession>
<dbReference type="PANTHER" id="PTHR12832:SF11">
    <property type="entry name" value="LD23868P"/>
    <property type="match status" value="1"/>
</dbReference>